<name>A0AAN7J999_QUERU</name>
<evidence type="ECO:0008006" key="3">
    <source>
        <dbReference type="Google" id="ProtNLM"/>
    </source>
</evidence>
<evidence type="ECO:0000313" key="1">
    <source>
        <dbReference type="EMBL" id="KAK4602906.1"/>
    </source>
</evidence>
<dbReference type="AlphaFoldDB" id="A0AAN7J999"/>
<gene>
    <name evidence="1" type="ORF">RGQ29_011761</name>
</gene>
<dbReference type="Proteomes" id="UP001324115">
    <property type="component" value="Unassembled WGS sequence"/>
</dbReference>
<accession>A0AAN7J999</accession>
<comment type="caution">
    <text evidence="1">The sequence shown here is derived from an EMBL/GenBank/DDBJ whole genome shotgun (WGS) entry which is preliminary data.</text>
</comment>
<dbReference type="EMBL" id="JAXUIC010000002">
    <property type="protein sequence ID" value="KAK4602906.1"/>
    <property type="molecule type" value="Genomic_DNA"/>
</dbReference>
<sequence>MTETTVFILHASQRHRKNFIQGIKNFGGVWVDRIEDVAEVAVQYFENLFSSGTCDWVEDCLNVVNHRLSSNMLNILSEEFSADEVKTTLFQMGPTKALGQDGMNALFHQKFWHIVGTDITNAV</sequence>
<protein>
    <recommendedName>
        <fullName evidence="3">Reverse transcriptase</fullName>
    </recommendedName>
</protein>
<organism evidence="1 2">
    <name type="scientific">Quercus rubra</name>
    <name type="common">Northern red oak</name>
    <name type="synonym">Quercus borealis</name>
    <dbReference type="NCBI Taxonomy" id="3512"/>
    <lineage>
        <taxon>Eukaryota</taxon>
        <taxon>Viridiplantae</taxon>
        <taxon>Streptophyta</taxon>
        <taxon>Embryophyta</taxon>
        <taxon>Tracheophyta</taxon>
        <taxon>Spermatophyta</taxon>
        <taxon>Magnoliopsida</taxon>
        <taxon>eudicotyledons</taxon>
        <taxon>Gunneridae</taxon>
        <taxon>Pentapetalae</taxon>
        <taxon>rosids</taxon>
        <taxon>fabids</taxon>
        <taxon>Fagales</taxon>
        <taxon>Fagaceae</taxon>
        <taxon>Quercus</taxon>
    </lineage>
</organism>
<proteinExistence type="predicted"/>
<keyword evidence="2" id="KW-1185">Reference proteome</keyword>
<reference evidence="1 2" key="1">
    <citation type="journal article" date="2023" name="G3 (Bethesda)">
        <title>A haplotype-resolved chromosome-scale genome for Quercus rubra L. provides insights into the genetics of adaptive traits for red oak species.</title>
        <authorList>
            <person name="Kapoor B."/>
            <person name="Jenkins J."/>
            <person name="Schmutz J."/>
            <person name="Zhebentyayeva T."/>
            <person name="Kuelheim C."/>
            <person name="Coggeshall M."/>
            <person name="Heim C."/>
            <person name="Lasky J.R."/>
            <person name="Leites L."/>
            <person name="Islam-Faridi N."/>
            <person name="Romero-Severson J."/>
            <person name="DeLeo V.L."/>
            <person name="Lucas S.M."/>
            <person name="Lazic D."/>
            <person name="Gailing O."/>
            <person name="Carlson J."/>
            <person name="Staton M."/>
        </authorList>
    </citation>
    <scope>NUCLEOTIDE SEQUENCE [LARGE SCALE GENOMIC DNA]</scope>
    <source>
        <strain evidence="1">Pseudo-F2</strain>
    </source>
</reference>
<evidence type="ECO:0000313" key="2">
    <source>
        <dbReference type="Proteomes" id="UP001324115"/>
    </source>
</evidence>